<accession>A0A8H3G1P4</accession>
<dbReference type="CDD" id="cd12148">
    <property type="entry name" value="fungal_TF_MHR"/>
    <property type="match status" value="1"/>
</dbReference>
<evidence type="ECO:0000256" key="1">
    <source>
        <dbReference type="ARBA" id="ARBA00004123"/>
    </source>
</evidence>
<dbReference type="OrthoDB" id="435881at2759"/>
<evidence type="ECO:0000313" key="6">
    <source>
        <dbReference type="EMBL" id="CAF9932942.1"/>
    </source>
</evidence>
<dbReference type="GO" id="GO:0006351">
    <property type="term" value="P:DNA-templated transcription"/>
    <property type="evidence" value="ECO:0007669"/>
    <property type="project" value="InterPro"/>
</dbReference>
<keyword evidence="7" id="KW-1185">Reference proteome</keyword>
<dbReference type="GO" id="GO:0005634">
    <property type="term" value="C:nucleus"/>
    <property type="evidence" value="ECO:0007669"/>
    <property type="project" value="UniProtKB-SubCell"/>
</dbReference>
<dbReference type="GO" id="GO:0003677">
    <property type="term" value="F:DNA binding"/>
    <property type="evidence" value="ECO:0007669"/>
    <property type="project" value="InterPro"/>
</dbReference>
<evidence type="ECO:0000256" key="3">
    <source>
        <dbReference type="ARBA" id="ARBA00023242"/>
    </source>
</evidence>
<feature type="region of interest" description="Disordered" evidence="4">
    <location>
        <begin position="135"/>
        <end position="154"/>
    </location>
</feature>
<evidence type="ECO:0000256" key="4">
    <source>
        <dbReference type="SAM" id="MobiDB-lite"/>
    </source>
</evidence>
<reference evidence="6" key="1">
    <citation type="submission" date="2021-03" db="EMBL/GenBank/DDBJ databases">
        <authorList>
            <person name="Tagirdzhanova G."/>
        </authorList>
    </citation>
    <scope>NUCLEOTIDE SEQUENCE</scope>
</reference>
<dbReference type="GO" id="GO:0008270">
    <property type="term" value="F:zinc ion binding"/>
    <property type="evidence" value="ECO:0007669"/>
    <property type="project" value="InterPro"/>
</dbReference>
<dbReference type="EMBL" id="CAJPDR010000340">
    <property type="protein sequence ID" value="CAF9932942.1"/>
    <property type="molecule type" value="Genomic_DNA"/>
</dbReference>
<gene>
    <name evidence="6" type="ORF">ALECFALPRED_005446</name>
</gene>
<keyword evidence="2" id="KW-0479">Metal-binding</keyword>
<dbReference type="PANTHER" id="PTHR31001:SF50">
    <property type="entry name" value="ZN(II)2CYS6 TRANSCRIPTION FACTOR (EUROFUNG)"/>
    <property type="match status" value="1"/>
</dbReference>
<dbReference type="InterPro" id="IPR007219">
    <property type="entry name" value="XnlR_reg_dom"/>
</dbReference>
<organism evidence="6 7">
    <name type="scientific">Alectoria fallacina</name>
    <dbReference type="NCBI Taxonomy" id="1903189"/>
    <lineage>
        <taxon>Eukaryota</taxon>
        <taxon>Fungi</taxon>
        <taxon>Dikarya</taxon>
        <taxon>Ascomycota</taxon>
        <taxon>Pezizomycotina</taxon>
        <taxon>Lecanoromycetes</taxon>
        <taxon>OSLEUM clade</taxon>
        <taxon>Lecanoromycetidae</taxon>
        <taxon>Lecanorales</taxon>
        <taxon>Lecanorineae</taxon>
        <taxon>Parmeliaceae</taxon>
        <taxon>Alectoria</taxon>
    </lineage>
</organism>
<comment type="subcellular location">
    <subcellularLocation>
        <location evidence="1">Nucleus</location>
    </subcellularLocation>
</comment>
<keyword evidence="3" id="KW-0539">Nucleus</keyword>
<dbReference type="AlphaFoldDB" id="A0A8H3G1P4"/>
<dbReference type="Proteomes" id="UP000664203">
    <property type="component" value="Unassembled WGS sequence"/>
</dbReference>
<sequence>MSLSDEYVITTFSSESKTTLLSRFQMATEMALKRSAFMQSHDLMSLQTLLLYLECLFGQNEHTQASALLGLALRIARKIGIHRDGTHFNLSPWAIEMRRRTWQVLRRLDVKALESQGAEPETFLLKSDTAMPQNSPDSAWDPCEYSPKAPKPEEGFTEMTYSHVQSELASILQSILDDAHPLPNDVQSYVDFHGPRLQFEKDRIDSTYLKNLDFTDPIQRFTHEVTDLTFFKLFLVVHQPLLKLPYRKGEVSQDLKEKLFMTAIGVCETSDYLEKEFRDLQWDWVLRNSIQWHAIAIILTNLLHRVDDPDVSRAWKQIDIIFENHNNASLKSGDAALWRPLKRLWAEATMKRDEQQAFPREHEQNVFTGPMDEYAQLQDSVFDQWFDPAVFDDTTQGFPL</sequence>
<evidence type="ECO:0000259" key="5">
    <source>
        <dbReference type="Pfam" id="PF04082"/>
    </source>
</evidence>
<dbReference type="Pfam" id="PF04082">
    <property type="entry name" value="Fungal_trans"/>
    <property type="match status" value="1"/>
</dbReference>
<dbReference type="InterPro" id="IPR050613">
    <property type="entry name" value="Sec_Metabolite_Reg"/>
</dbReference>
<comment type="caution">
    <text evidence="6">The sequence shown here is derived from an EMBL/GenBank/DDBJ whole genome shotgun (WGS) entry which is preliminary data.</text>
</comment>
<evidence type="ECO:0000313" key="7">
    <source>
        <dbReference type="Proteomes" id="UP000664203"/>
    </source>
</evidence>
<protein>
    <recommendedName>
        <fullName evidence="5">Xylanolytic transcriptional activator regulatory domain-containing protein</fullName>
    </recommendedName>
</protein>
<dbReference type="PANTHER" id="PTHR31001">
    <property type="entry name" value="UNCHARACTERIZED TRANSCRIPTIONAL REGULATORY PROTEIN"/>
    <property type="match status" value="1"/>
</dbReference>
<name>A0A8H3G1P4_9LECA</name>
<evidence type="ECO:0000256" key="2">
    <source>
        <dbReference type="ARBA" id="ARBA00022723"/>
    </source>
</evidence>
<proteinExistence type="predicted"/>
<feature type="domain" description="Xylanolytic transcriptional activator regulatory" evidence="5">
    <location>
        <begin position="19"/>
        <end position="139"/>
    </location>
</feature>